<dbReference type="InterPro" id="IPR045199">
    <property type="entry name" value="ATAD2-like"/>
</dbReference>
<feature type="compositionally biased region" description="Low complexity" evidence="10">
    <location>
        <begin position="1471"/>
        <end position="1495"/>
    </location>
</feature>
<sequence length="1623" mass="174174">MPASGLPHLAHLPPLPPAPTPAPALAFAPSLGALPALPPLPAQPAEPGPDAHRAQRTAPQGQREMSAGARPRRANRAASYADAAAEDDSDAEYSPQPVQHASSSRPTRRAAAARKSYAVEDDDDDFVDDAGAAHHHGDDPDASFEHEGATPAYVAAPVHEEPQQQQQQPIPKIRFKLGSAPEAAEPAADDDQDAAGEADLDAAGEDDPEGAPAGVYGGEQQPQYGGEAAYAEGAAHDEDEEQVGGHGLRPRRRAAVVRDSEDEEDDFYQHEARRVLTTTSSGRQTRRPQFYGESAEEEDVKPVGTRRSLRRGRSGGGYHGEGIDADEDYEVEDGDYGSRSTRGRERSRRVIDQQRQLRRTRDRNSLTQPSKSKARTTRNSRKADQSYEDGESTEVDTDEDMLDLGDDDDDDSLARENQSSGRRLRNKPRVNYYVPLALESNGAGSSKDAKGKGKQRRTDEDGNPFAGLPANMTGAQWAALYPEGGQPSDSSDDDVPNMNSPRKAALFTGPGAAGMTGGMLSGGGLDFGSGAPSNLGKVNNAAALADTDPLGVPTSISFDSVGGLGSHIQQLKEMVSLPLLYPEVFERFAITPPRGVLFHGPPGTGKTLLARALAASCSTEGRKISFFMRKGADCLSKWVGEAERQLRLLFDEARACQPSIIFFDEIDGLAPVRSSKQEQIHASIVSTLLALMDGMDGRGQVIVIGATNRPDAIDPALRRPGRFDREFYFPLPNAEARRKILDIHTGGWNPPLEDEFKDELAKLTKGYGGADLRALCTEAALNAVQRTYPQIYKTNDRLLIKPESISVTARDFAVSQKTLIPSTARSTSSSAAPLPAQLAPLLSNSLDHAKAALSKVLPETKRVNVLEEAEYVDEGGGFEKEKMLQAFETLRVFRPRMIICGEPSMGQSYVAAAVLQHLEGFHVQTLDLATLVSDSTRTMEAACVQLFVEAKRHKPSILFIPSLETWCTSVGETVRATIKGLLDGLDPSDPILLLAVVDGHFSEIPPDVRSWFGFVKGNRVIMGKPDQDQRKHFFAELIAAIHRPPSEYPGAMPRRKRKLEKLPIAPPPPPRAPTAAEIAQQEQNDLRLLEYLKFRFGPVLAELKKRYKRFQRSLYRDWQNDDLEWRREQLKRGETVTGLGTQPYHNVDLDTMASDLYKGFYYTPDDFLVDIQRIQANAEVNKIMENDAEAPIRAGQMVNHVKVMLDQTFDAAFRAECEKVAERMREKDKADPRRRSRRKGREGELPGEEGALAAAEAAAEAGGAHRPRYGARAHEEEDGEEGVDAAGEAIDGGDAVQAERNLKRARDGLGENEKDAQGAGDMEGVEVDGEHGAAKRQRLGAEGPEPFGSNSAATATELPNGQAVASTSGVNGSTGHVAAGASSAFADILNPTASSSLAGFASHFSPAPPASTNSAPLPSADHPAVNGFPAPVPPPMPVGGTPADAIAQPGPANGTAPSFLSGLIAPPQPADNPFANAAQPADALAAAKKALSAASTLAPDSRDATPTPVVNGSAPASQDVTMAGAGESTAQAQVDEEEERSPTPEPTPPPPPPFVVPAAAVSALEAFLVDKTGSLNVDQLEQLRAACFDTIWRAKSDWDRSHAVQELDELAREFIEEVEALAA</sequence>
<feature type="compositionally biased region" description="Pro residues" evidence="10">
    <location>
        <begin position="1543"/>
        <end position="1555"/>
    </location>
</feature>
<dbReference type="PROSITE" id="PS00674">
    <property type="entry name" value="AAA"/>
    <property type="match status" value="1"/>
</dbReference>
<evidence type="ECO:0000259" key="11">
    <source>
        <dbReference type="SMART" id="SM00382"/>
    </source>
</evidence>
<dbReference type="GO" id="GO:0140674">
    <property type="term" value="F:ATP-dependent histone chaperone activity"/>
    <property type="evidence" value="ECO:0007669"/>
    <property type="project" value="UniProtKB-ARBA"/>
</dbReference>
<dbReference type="InterPro" id="IPR027417">
    <property type="entry name" value="P-loop_NTPase"/>
</dbReference>
<feature type="compositionally biased region" description="Basic and acidic residues" evidence="10">
    <location>
        <begin position="447"/>
        <end position="460"/>
    </location>
</feature>
<dbReference type="EMBL" id="BQKY01000009">
    <property type="protein sequence ID" value="GJN91481.1"/>
    <property type="molecule type" value="Genomic_DNA"/>
</dbReference>
<comment type="caution">
    <text evidence="12">The sequence shown here is derived from an EMBL/GenBank/DDBJ whole genome shotgun (WGS) entry which is preliminary data.</text>
</comment>
<dbReference type="SUPFAM" id="SSF47370">
    <property type="entry name" value="Bromodomain"/>
    <property type="match status" value="1"/>
</dbReference>
<evidence type="ECO:0000256" key="5">
    <source>
        <dbReference type="ARBA" id="ARBA00022741"/>
    </source>
</evidence>
<feature type="compositionally biased region" description="Low complexity" evidence="10">
    <location>
        <begin position="210"/>
        <end position="233"/>
    </location>
</feature>
<keyword evidence="7" id="KW-0067">ATP-binding</keyword>
<feature type="region of interest" description="Disordered" evidence="10">
    <location>
        <begin position="1396"/>
        <end position="1556"/>
    </location>
</feature>
<keyword evidence="4" id="KW-0158">Chromosome</keyword>
<keyword evidence="13" id="KW-1185">Reference proteome</keyword>
<gene>
    <name evidence="12" type="ORF">Rhopal_004504-T1</name>
</gene>
<dbReference type="FunFam" id="1.10.8.60:FF:000016">
    <property type="entry name" value="ATPase family AAA domain-containing protein 2B"/>
    <property type="match status" value="1"/>
</dbReference>
<evidence type="ECO:0000256" key="8">
    <source>
        <dbReference type="ARBA" id="ARBA00023117"/>
    </source>
</evidence>
<protein>
    <recommendedName>
        <fullName evidence="11">AAA+ ATPase domain-containing protein</fullName>
    </recommendedName>
</protein>
<keyword evidence="8" id="KW-0103">Bromodomain</keyword>
<feature type="compositionally biased region" description="Acidic residues" evidence="10">
    <location>
        <begin position="119"/>
        <end position="128"/>
    </location>
</feature>
<evidence type="ECO:0000256" key="6">
    <source>
        <dbReference type="ARBA" id="ARBA00022801"/>
    </source>
</evidence>
<dbReference type="GO" id="GO:0006334">
    <property type="term" value="P:nucleosome assembly"/>
    <property type="evidence" value="ECO:0007669"/>
    <property type="project" value="TreeGrafter"/>
</dbReference>
<dbReference type="Gene3D" id="3.40.50.300">
    <property type="entry name" value="P-loop containing nucleotide triphosphate hydrolases"/>
    <property type="match status" value="2"/>
</dbReference>
<feature type="domain" description="AAA+ ATPase" evidence="11">
    <location>
        <begin position="592"/>
        <end position="733"/>
    </location>
</feature>
<dbReference type="PANTHER" id="PTHR23069">
    <property type="entry name" value="AAA DOMAIN-CONTAINING"/>
    <property type="match status" value="1"/>
</dbReference>
<feature type="compositionally biased region" description="Basic and acidic residues" evidence="10">
    <location>
        <begin position="131"/>
        <end position="148"/>
    </location>
</feature>
<comment type="subcellular location">
    <subcellularLocation>
        <location evidence="2">Chromosome</location>
    </subcellularLocation>
    <subcellularLocation>
        <location evidence="1">Nucleus</location>
    </subcellularLocation>
</comment>
<comment type="similarity">
    <text evidence="3">Belongs to the AAA ATPase family.</text>
</comment>
<feature type="compositionally biased region" description="Acidic residues" evidence="10">
    <location>
        <begin position="323"/>
        <end position="335"/>
    </location>
</feature>
<reference evidence="12 13" key="1">
    <citation type="submission" date="2021-12" db="EMBL/GenBank/DDBJ databases">
        <title>High titer production of polyol ester of fatty acids by Rhodotorula paludigena BS15 towards product separation-free biomass refinery.</title>
        <authorList>
            <person name="Mano J."/>
            <person name="Ono H."/>
            <person name="Tanaka T."/>
            <person name="Naito K."/>
            <person name="Sushida H."/>
            <person name="Ike M."/>
            <person name="Tokuyasu K."/>
            <person name="Kitaoka M."/>
        </authorList>
    </citation>
    <scope>NUCLEOTIDE SEQUENCE [LARGE SCALE GENOMIC DNA]</scope>
    <source>
        <strain evidence="12 13">BS15</strain>
    </source>
</reference>
<dbReference type="FunFam" id="3.40.50.300:FF:001218">
    <property type="entry name" value="AAA family ATPase, putative"/>
    <property type="match status" value="1"/>
</dbReference>
<dbReference type="InterPro" id="IPR036427">
    <property type="entry name" value="Bromodomain-like_sf"/>
</dbReference>
<evidence type="ECO:0000256" key="2">
    <source>
        <dbReference type="ARBA" id="ARBA00004286"/>
    </source>
</evidence>
<feature type="compositionally biased region" description="Basic and acidic residues" evidence="10">
    <location>
        <begin position="342"/>
        <end position="352"/>
    </location>
</feature>
<keyword evidence="6" id="KW-0378">Hydrolase</keyword>
<feature type="compositionally biased region" description="Acidic residues" evidence="10">
    <location>
        <begin position="187"/>
        <end position="209"/>
    </location>
</feature>
<dbReference type="InterPro" id="IPR003959">
    <property type="entry name" value="ATPase_AAA_core"/>
</dbReference>
<dbReference type="GO" id="GO:0016887">
    <property type="term" value="F:ATP hydrolysis activity"/>
    <property type="evidence" value="ECO:0007669"/>
    <property type="project" value="InterPro"/>
</dbReference>
<evidence type="ECO:0000256" key="10">
    <source>
        <dbReference type="SAM" id="MobiDB-lite"/>
    </source>
</evidence>
<feature type="compositionally biased region" description="Low complexity" evidence="10">
    <location>
        <begin position="1410"/>
        <end position="1429"/>
    </location>
</feature>
<dbReference type="SMART" id="SM00382">
    <property type="entry name" value="AAA"/>
    <property type="match status" value="2"/>
</dbReference>
<feature type="compositionally biased region" description="Pro residues" evidence="10">
    <location>
        <begin position="36"/>
        <end position="47"/>
    </location>
</feature>
<dbReference type="PANTHER" id="PTHR23069:SF0">
    <property type="entry name" value="TAT-BINDING HOMOLOG 7"/>
    <property type="match status" value="1"/>
</dbReference>
<keyword evidence="9" id="KW-0539">Nucleus</keyword>
<feature type="compositionally biased region" description="Polar residues" evidence="10">
    <location>
        <begin position="1348"/>
        <end position="1374"/>
    </location>
</feature>
<feature type="domain" description="AAA+ ATPase" evidence="11">
    <location>
        <begin position="893"/>
        <end position="1068"/>
    </location>
</feature>
<dbReference type="Proteomes" id="UP001342314">
    <property type="component" value="Unassembled WGS sequence"/>
</dbReference>
<evidence type="ECO:0000313" key="12">
    <source>
        <dbReference type="EMBL" id="GJN91481.1"/>
    </source>
</evidence>
<dbReference type="GO" id="GO:0005524">
    <property type="term" value="F:ATP binding"/>
    <property type="evidence" value="ECO:0007669"/>
    <property type="project" value="UniProtKB-KW"/>
</dbReference>
<feature type="compositionally biased region" description="Polar residues" evidence="10">
    <location>
        <begin position="1508"/>
        <end position="1520"/>
    </location>
</feature>
<evidence type="ECO:0000256" key="7">
    <source>
        <dbReference type="ARBA" id="ARBA00022840"/>
    </source>
</evidence>
<feature type="compositionally biased region" description="Pro residues" evidence="10">
    <location>
        <begin position="13"/>
        <end position="22"/>
    </location>
</feature>
<feature type="compositionally biased region" description="Low complexity" evidence="10">
    <location>
        <begin position="1248"/>
        <end position="1264"/>
    </location>
</feature>
<feature type="compositionally biased region" description="Low complexity" evidence="10">
    <location>
        <begin position="23"/>
        <end position="35"/>
    </location>
</feature>
<evidence type="ECO:0000256" key="4">
    <source>
        <dbReference type="ARBA" id="ARBA00022454"/>
    </source>
</evidence>
<dbReference type="GO" id="GO:0005634">
    <property type="term" value="C:nucleus"/>
    <property type="evidence" value="ECO:0007669"/>
    <property type="project" value="UniProtKB-SubCell"/>
</dbReference>
<organism evidence="12 13">
    <name type="scientific">Rhodotorula paludigena</name>
    <dbReference type="NCBI Taxonomy" id="86838"/>
    <lineage>
        <taxon>Eukaryota</taxon>
        <taxon>Fungi</taxon>
        <taxon>Dikarya</taxon>
        <taxon>Basidiomycota</taxon>
        <taxon>Pucciniomycotina</taxon>
        <taxon>Microbotryomycetes</taxon>
        <taxon>Sporidiobolales</taxon>
        <taxon>Sporidiobolaceae</taxon>
        <taxon>Rhodotorula</taxon>
    </lineage>
</organism>
<dbReference type="GO" id="GO:0000785">
    <property type="term" value="C:chromatin"/>
    <property type="evidence" value="ECO:0007669"/>
    <property type="project" value="UniProtKB-ARBA"/>
</dbReference>
<proteinExistence type="inferred from homology"/>
<keyword evidence="5" id="KW-0547">Nucleotide-binding</keyword>
<evidence type="ECO:0000256" key="1">
    <source>
        <dbReference type="ARBA" id="ARBA00004123"/>
    </source>
</evidence>
<feature type="compositionally biased region" description="Basic and acidic residues" evidence="10">
    <location>
        <begin position="1300"/>
        <end position="1316"/>
    </location>
</feature>
<feature type="compositionally biased region" description="Basic and acidic residues" evidence="10">
    <location>
        <begin position="1222"/>
        <end position="1233"/>
    </location>
</feature>
<dbReference type="Pfam" id="PF00004">
    <property type="entry name" value="AAA"/>
    <property type="match status" value="2"/>
</dbReference>
<dbReference type="SUPFAM" id="SSF52540">
    <property type="entry name" value="P-loop containing nucleoside triphosphate hydrolases"/>
    <property type="match status" value="2"/>
</dbReference>
<dbReference type="InterPro" id="IPR003960">
    <property type="entry name" value="ATPase_AAA_CS"/>
</dbReference>
<feature type="compositionally biased region" description="Acidic residues" evidence="10">
    <location>
        <begin position="386"/>
        <end position="411"/>
    </location>
</feature>
<feature type="compositionally biased region" description="Low complexity" evidence="10">
    <location>
        <begin position="1"/>
        <end position="12"/>
    </location>
</feature>
<dbReference type="GO" id="GO:0003682">
    <property type="term" value="F:chromatin binding"/>
    <property type="evidence" value="ECO:0007669"/>
    <property type="project" value="TreeGrafter"/>
</dbReference>
<dbReference type="Gene3D" id="1.10.8.60">
    <property type="match status" value="1"/>
</dbReference>
<dbReference type="FunFam" id="3.40.50.300:FF:000061">
    <property type="entry name" value="ATPase family, AAA domain-containing 2"/>
    <property type="match status" value="1"/>
</dbReference>
<evidence type="ECO:0000256" key="9">
    <source>
        <dbReference type="ARBA" id="ARBA00023242"/>
    </source>
</evidence>
<dbReference type="GO" id="GO:0045815">
    <property type="term" value="P:transcription initiation-coupled chromatin remodeling"/>
    <property type="evidence" value="ECO:0007669"/>
    <property type="project" value="TreeGrafter"/>
</dbReference>
<feature type="region of interest" description="Disordered" evidence="10">
    <location>
        <begin position="1222"/>
        <end position="1377"/>
    </location>
</feature>
<dbReference type="GO" id="GO:0042393">
    <property type="term" value="F:histone binding"/>
    <property type="evidence" value="ECO:0007669"/>
    <property type="project" value="UniProtKB-ARBA"/>
</dbReference>
<feature type="region of interest" description="Disordered" evidence="10">
    <location>
        <begin position="1"/>
        <end position="510"/>
    </location>
</feature>
<dbReference type="GO" id="GO:0006337">
    <property type="term" value="P:nucleosome disassembly"/>
    <property type="evidence" value="ECO:0007669"/>
    <property type="project" value="TreeGrafter"/>
</dbReference>
<accession>A0AAV5GPL7</accession>
<dbReference type="InterPro" id="IPR041569">
    <property type="entry name" value="AAA_lid_3"/>
</dbReference>
<feature type="compositionally biased region" description="Low complexity" evidence="10">
    <location>
        <begin position="1284"/>
        <end position="1295"/>
    </location>
</feature>
<dbReference type="InterPro" id="IPR003593">
    <property type="entry name" value="AAA+_ATPase"/>
</dbReference>
<name>A0AAV5GPL7_9BASI</name>
<evidence type="ECO:0000256" key="3">
    <source>
        <dbReference type="ARBA" id="ARBA00006914"/>
    </source>
</evidence>
<dbReference type="Pfam" id="PF17862">
    <property type="entry name" value="AAA_lid_3"/>
    <property type="match status" value="1"/>
</dbReference>
<evidence type="ECO:0000313" key="13">
    <source>
        <dbReference type="Proteomes" id="UP001342314"/>
    </source>
</evidence>